<dbReference type="AlphaFoldDB" id="A0A1H1PGY3"/>
<dbReference type="InterPro" id="IPR007344">
    <property type="entry name" value="GrpB/CoaE"/>
</dbReference>
<dbReference type="InterPro" id="IPR043519">
    <property type="entry name" value="NT_sf"/>
</dbReference>
<keyword evidence="2" id="KW-1185">Reference proteome</keyword>
<dbReference type="PANTHER" id="PTHR34822:SF1">
    <property type="entry name" value="GRPB FAMILY PROTEIN"/>
    <property type="match status" value="1"/>
</dbReference>
<dbReference type="Gene3D" id="3.30.460.10">
    <property type="entry name" value="Beta Polymerase, domain 2"/>
    <property type="match status" value="1"/>
</dbReference>
<dbReference type="EMBL" id="LT629772">
    <property type="protein sequence ID" value="SDS10404.1"/>
    <property type="molecule type" value="Genomic_DNA"/>
</dbReference>
<dbReference type="GO" id="GO:0016740">
    <property type="term" value="F:transferase activity"/>
    <property type="evidence" value="ECO:0007669"/>
    <property type="project" value="UniProtKB-KW"/>
</dbReference>
<name>A0A1H1PGY3_9ACTN</name>
<proteinExistence type="predicted"/>
<organism evidence="1 2">
    <name type="scientific">Microlunatus soli</name>
    <dbReference type="NCBI Taxonomy" id="630515"/>
    <lineage>
        <taxon>Bacteria</taxon>
        <taxon>Bacillati</taxon>
        <taxon>Actinomycetota</taxon>
        <taxon>Actinomycetes</taxon>
        <taxon>Propionibacteriales</taxon>
        <taxon>Propionibacteriaceae</taxon>
        <taxon>Microlunatus</taxon>
    </lineage>
</organism>
<dbReference type="Proteomes" id="UP000199103">
    <property type="component" value="Chromosome I"/>
</dbReference>
<reference evidence="1 2" key="1">
    <citation type="submission" date="2016-10" db="EMBL/GenBank/DDBJ databases">
        <authorList>
            <person name="de Groot N.N."/>
        </authorList>
    </citation>
    <scope>NUCLEOTIDE SEQUENCE [LARGE SCALE GENOMIC DNA]</scope>
    <source>
        <strain evidence="1 2">DSM 21800</strain>
    </source>
</reference>
<keyword evidence="1" id="KW-0808">Transferase</keyword>
<dbReference type="STRING" id="630515.SAMN04489812_0895"/>
<sequence length="190" mass="20940">MAAAVPWKSPWDHRPMSTSEVVGYDECWPAMFREIATAVDRALDEVDHGIEHIGSTSVPGLAAKPIIDLFAVVPTADQMPAVIAALVGAGWGHEGDGGLSGRERFASRPDLPYHHLYVVVRGNRQHTVQLRFRDILRTDANARELYAARKYELAPLLRTDRTAYNAGKSDLIASILDRDPSNAADRGTRR</sequence>
<dbReference type="SUPFAM" id="SSF81301">
    <property type="entry name" value="Nucleotidyltransferase"/>
    <property type="match status" value="1"/>
</dbReference>
<dbReference type="PANTHER" id="PTHR34822">
    <property type="entry name" value="GRPB DOMAIN PROTEIN (AFU_ORTHOLOGUE AFUA_1G01530)"/>
    <property type="match status" value="1"/>
</dbReference>
<dbReference type="Pfam" id="PF04229">
    <property type="entry name" value="GrpB"/>
    <property type="match status" value="1"/>
</dbReference>
<protein>
    <submittedName>
        <fullName evidence="1">GrpB domain, predicted nucleotidyltransferase, UPF0157 family</fullName>
    </submittedName>
</protein>
<gene>
    <name evidence="1" type="ORF">SAMN04489812_0895</name>
</gene>
<evidence type="ECO:0000313" key="1">
    <source>
        <dbReference type="EMBL" id="SDS10404.1"/>
    </source>
</evidence>
<accession>A0A1H1PGY3</accession>
<evidence type="ECO:0000313" key="2">
    <source>
        <dbReference type="Proteomes" id="UP000199103"/>
    </source>
</evidence>